<comment type="caution">
    <text evidence="1">The sequence shown here is derived from an EMBL/GenBank/DDBJ whole genome shotgun (WGS) entry which is preliminary data.</text>
</comment>
<protein>
    <submittedName>
        <fullName evidence="1">Chromosome segregation ATPase</fullName>
    </submittedName>
</protein>
<dbReference type="Proteomes" id="UP000273252">
    <property type="component" value="Unassembled WGS sequence"/>
</dbReference>
<name>A0A3A6QSG6_9VIBR</name>
<dbReference type="RefSeq" id="WP_120029466.1">
    <property type="nucleotide sequence ID" value="NZ_QVMU01000001.1"/>
</dbReference>
<accession>A0A3A6QSG6</accession>
<organism evidence="1 2">
    <name type="scientific">Vibrio sinensis</name>
    <dbReference type="NCBI Taxonomy" id="2302434"/>
    <lineage>
        <taxon>Bacteria</taxon>
        <taxon>Pseudomonadati</taxon>
        <taxon>Pseudomonadota</taxon>
        <taxon>Gammaproteobacteria</taxon>
        <taxon>Vibrionales</taxon>
        <taxon>Vibrionaceae</taxon>
        <taxon>Vibrio</taxon>
    </lineage>
</organism>
<dbReference type="EMBL" id="QVMU01000001">
    <property type="protein sequence ID" value="RJX75715.1"/>
    <property type="molecule type" value="Genomic_DNA"/>
</dbReference>
<proteinExistence type="predicted"/>
<gene>
    <name evidence="1" type="ORF">DZ860_03300</name>
</gene>
<reference evidence="1 2" key="1">
    <citation type="submission" date="2018-08" db="EMBL/GenBank/DDBJ databases">
        <title>Vibrio isolated from the Eastern China Marginal Seas.</title>
        <authorList>
            <person name="Li Y."/>
        </authorList>
    </citation>
    <scope>NUCLEOTIDE SEQUENCE [LARGE SCALE GENOMIC DNA]</scope>
    <source>
        <strain evidence="1 2">BEI233</strain>
    </source>
</reference>
<evidence type="ECO:0000313" key="2">
    <source>
        <dbReference type="Proteomes" id="UP000273252"/>
    </source>
</evidence>
<sequence length="248" mass="28265">MNININTVAATVIRCTTRKQKQFISGLIKEHNYSELELVTLLPGILPSPIESGVSIAEQQAFVTALAHALCLYQQTENTNQVEWAEAHDLISTVRANFKKPRKAEKDLYRRAVKTNLTQDEYQHLLEVMASYNYKSASQFLRDVITQKLTIKPQQSGCITEYFYETKRIANLLESLLEEDPLRNNETAIQLGEALHSLKQNLLTTRNLAIDSHNVQTAEILAIQYLDSNVLRELYRSKLELEDASNDI</sequence>
<dbReference type="AlphaFoldDB" id="A0A3A6QSG6"/>
<dbReference type="OrthoDB" id="5906521at2"/>
<keyword evidence="2" id="KW-1185">Reference proteome</keyword>
<evidence type="ECO:0000313" key="1">
    <source>
        <dbReference type="EMBL" id="RJX75715.1"/>
    </source>
</evidence>